<dbReference type="PANTHER" id="PTHR28288:SF1">
    <property type="entry name" value="INHIBITOR I9 DOMAIN-CONTAINING PROTEIN"/>
    <property type="match status" value="1"/>
</dbReference>
<dbReference type="Gene3D" id="3.30.70.80">
    <property type="entry name" value="Peptidase S8 propeptide/proteinase inhibitor I9"/>
    <property type="match status" value="1"/>
</dbReference>
<accession>A1CQR8</accession>
<evidence type="ECO:0000313" key="4">
    <source>
        <dbReference type="Proteomes" id="UP000006701"/>
    </source>
</evidence>
<name>A1CQR8_ASPCL</name>
<dbReference type="GO" id="GO:0042144">
    <property type="term" value="P:vacuole fusion, non-autophagic"/>
    <property type="evidence" value="ECO:0007669"/>
    <property type="project" value="TreeGrafter"/>
</dbReference>
<dbReference type="VEuPathDB" id="FungiDB:ACLA_027110"/>
<feature type="chain" id="PRO_5002633669" evidence="2">
    <location>
        <begin position="18"/>
        <end position="94"/>
    </location>
</feature>
<dbReference type="GeneID" id="4700682"/>
<feature type="signal peptide" evidence="2">
    <location>
        <begin position="1"/>
        <end position="17"/>
    </location>
</feature>
<evidence type="ECO:0000256" key="1">
    <source>
        <dbReference type="ARBA" id="ARBA00038069"/>
    </source>
</evidence>
<keyword evidence="4" id="KW-1185">Reference proteome</keyword>
<dbReference type="OMA" id="SAIVWFE"/>
<dbReference type="HOGENOM" id="CLU_156026_0_1_1"/>
<dbReference type="MEROPS" id="I09.003"/>
<organism evidence="3 4">
    <name type="scientific">Aspergillus clavatus (strain ATCC 1007 / CBS 513.65 / DSM 816 / NCTC 3887 / NRRL 1 / QM 1276 / 107)</name>
    <dbReference type="NCBI Taxonomy" id="344612"/>
    <lineage>
        <taxon>Eukaryota</taxon>
        <taxon>Fungi</taxon>
        <taxon>Dikarya</taxon>
        <taxon>Ascomycota</taxon>
        <taxon>Pezizomycotina</taxon>
        <taxon>Eurotiomycetes</taxon>
        <taxon>Eurotiomycetidae</taxon>
        <taxon>Eurotiales</taxon>
        <taxon>Aspergillaceae</taxon>
        <taxon>Aspergillus</taxon>
        <taxon>Aspergillus subgen. Fumigati</taxon>
    </lineage>
</organism>
<proteinExistence type="inferred from homology"/>
<evidence type="ECO:0000256" key="2">
    <source>
        <dbReference type="SAM" id="SignalP"/>
    </source>
</evidence>
<dbReference type="OrthoDB" id="3888684at2759"/>
<protein>
    <submittedName>
        <fullName evidence="3">Uncharacterized protein</fullName>
    </submittedName>
</protein>
<dbReference type="RefSeq" id="XP_001269415.1">
    <property type="nucleotide sequence ID" value="XM_001269414.1"/>
</dbReference>
<dbReference type="Proteomes" id="UP000006701">
    <property type="component" value="Unassembled WGS sequence"/>
</dbReference>
<evidence type="ECO:0000313" key="3">
    <source>
        <dbReference type="EMBL" id="EAW07989.1"/>
    </source>
</evidence>
<dbReference type="FunFam" id="3.30.70.80:FF:000005">
    <property type="entry name" value="Proteinase inhibitor I2B"/>
    <property type="match status" value="1"/>
</dbReference>
<dbReference type="InterPro" id="IPR052471">
    <property type="entry name" value="PBI_I9"/>
</dbReference>
<dbReference type="AlphaFoldDB" id="A1CQR8"/>
<dbReference type="GO" id="GO:0004866">
    <property type="term" value="F:endopeptidase inhibitor activity"/>
    <property type="evidence" value="ECO:0007669"/>
    <property type="project" value="UniProtKB-ARBA"/>
</dbReference>
<dbReference type="eggNOG" id="ENOG502SC39">
    <property type="taxonomic scope" value="Eukaryota"/>
</dbReference>
<dbReference type="SUPFAM" id="SSF54897">
    <property type="entry name" value="Protease propeptides/inhibitors"/>
    <property type="match status" value="1"/>
</dbReference>
<comment type="similarity">
    <text evidence="1">Belongs to the protease inhibitor I9 family.</text>
</comment>
<dbReference type="InterPro" id="IPR037045">
    <property type="entry name" value="S8pro/Inhibitor_I9_sf"/>
</dbReference>
<keyword evidence="2" id="KW-0732">Signal</keyword>
<gene>
    <name evidence="3" type="ORF">ACLA_027110</name>
</gene>
<dbReference type="PANTHER" id="PTHR28288">
    <property type="entry name" value="PROTEASE B INHIBITOR 2"/>
    <property type="match status" value="1"/>
</dbReference>
<reference evidence="3 4" key="1">
    <citation type="journal article" date="2008" name="PLoS Genet.">
        <title>Genomic islands in the pathogenic filamentous fungus Aspergillus fumigatus.</title>
        <authorList>
            <person name="Fedorova N.D."/>
            <person name="Khaldi N."/>
            <person name="Joardar V.S."/>
            <person name="Maiti R."/>
            <person name="Amedeo P."/>
            <person name="Anderson M.J."/>
            <person name="Crabtree J."/>
            <person name="Silva J.C."/>
            <person name="Badger J.H."/>
            <person name="Albarraq A."/>
            <person name="Angiuoli S."/>
            <person name="Bussey H."/>
            <person name="Bowyer P."/>
            <person name="Cotty P.J."/>
            <person name="Dyer P.S."/>
            <person name="Egan A."/>
            <person name="Galens K."/>
            <person name="Fraser-Liggett C.M."/>
            <person name="Haas B.J."/>
            <person name="Inman J.M."/>
            <person name="Kent R."/>
            <person name="Lemieux S."/>
            <person name="Malavazi I."/>
            <person name="Orvis J."/>
            <person name="Roemer T."/>
            <person name="Ronning C.M."/>
            <person name="Sundaram J.P."/>
            <person name="Sutton G."/>
            <person name="Turner G."/>
            <person name="Venter J.C."/>
            <person name="White O.R."/>
            <person name="Whitty B.R."/>
            <person name="Youngman P."/>
            <person name="Wolfe K.H."/>
            <person name="Goldman G.H."/>
            <person name="Wortman J.R."/>
            <person name="Jiang B."/>
            <person name="Denning D.W."/>
            <person name="Nierman W.C."/>
        </authorList>
    </citation>
    <scope>NUCLEOTIDE SEQUENCE [LARGE SCALE GENOMIC DNA]</scope>
    <source>
        <strain evidence="4">ATCC 1007 / CBS 513.65 / DSM 816 / NCTC 3887 / NRRL 1</strain>
    </source>
</reference>
<dbReference type="KEGG" id="act:ACLA_027110"/>
<dbReference type="EMBL" id="DS027059">
    <property type="protein sequence ID" value="EAW07989.1"/>
    <property type="molecule type" value="Genomic_DNA"/>
</dbReference>
<sequence>MKLLSALILGLLPLALAKSILVTYPQNTPESVIREARESIIRSGGKITHEYRKGFSAEAPDTAIQSLSAQSSEYQPTIEGDQIVSIYGDNEPKV</sequence>